<name>A0A2V4C0Q1_9FLAO</name>
<organism evidence="1 2">
    <name type="scientific">Flavobacterium hydrophilum</name>
    <dbReference type="NCBI Taxonomy" id="2211445"/>
    <lineage>
        <taxon>Bacteria</taxon>
        <taxon>Pseudomonadati</taxon>
        <taxon>Bacteroidota</taxon>
        <taxon>Flavobacteriia</taxon>
        <taxon>Flavobacteriales</taxon>
        <taxon>Flavobacteriaceae</taxon>
        <taxon>Flavobacterium</taxon>
    </lineage>
</organism>
<dbReference type="Pfam" id="PF13589">
    <property type="entry name" value="HATPase_c_3"/>
    <property type="match status" value="1"/>
</dbReference>
<dbReference type="EMBL" id="QJHL01000003">
    <property type="protein sequence ID" value="PXY44725.1"/>
    <property type="molecule type" value="Genomic_DNA"/>
</dbReference>
<dbReference type="OrthoDB" id="9813438at2"/>
<dbReference type="GO" id="GO:0005524">
    <property type="term" value="F:ATP binding"/>
    <property type="evidence" value="ECO:0007669"/>
    <property type="project" value="UniProtKB-KW"/>
</dbReference>
<evidence type="ECO:0000313" key="2">
    <source>
        <dbReference type="Proteomes" id="UP000247681"/>
    </source>
</evidence>
<dbReference type="InterPro" id="IPR036890">
    <property type="entry name" value="HATPase_C_sf"/>
</dbReference>
<protein>
    <submittedName>
        <fullName evidence="1">ATP-binding protein</fullName>
    </submittedName>
</protein>
<keyword evidence="2" id="KW-1185">Reference proteome</keyword>
<dbReference type="Proteomes" id="UP000247681">
    <property type="component" value="Unassembled WGS sequence"/>
</dbReference>
<accession>A0A2V4C0Q1</accession>
<proteinExistence type="predicted"/>
<keyword evidence="1" id="KW-0547">Nucleotide-binding</keyword>
<evidence type="ECO:0000313" key="1">
    <source>
        <dbReference type="EMBL" id="PXY44725.1"/>
    </source>
</evidence>
<dbReference type="RefSeq" id="WP_110347443.1">
    <property type="nucleotide sequence ID" value="NZ_QJHL01000003.1"/>
</dbReference>
<reference evidence="1 2" key="1">
    <citation type="submission" date="2018-05" db="EMBL/GenBank/DDBJ databases">
        <title>Flavobacterium sp. strain IMCC34758, incomplete genome.</title>
        <authorList>
            <person name="Joung Y."/>
        </authorList>
    </citation>
    <scope>NUCLEOTIDE SEQUENCE [LARGE SCALE GENOMIC DNA]</scope>
    <source>
        <strain evidence="1 2">IMCC34758</strain>
    </source>
</reference>
<sequence length="432" mass="49284">MSNIVNASPTKEFFIQMLTKDIKLERAIIDLIDNSVDGAKNIRGENDFDGLWIDISISKDCFSIKDNCGGFSLKIAQNYAFMFGRPLDSQHDVKHSVGRFGVGMKRALFKIGNQFEVESQNGEDHFQVTVNVNEWSKIGDWNFEYETINTTTNDLNQIEGTYIKVSDLNSDVLDEFSSDIFIKNLKDEIERTLSFSLDKKLSISINGTPLSKSGLALLQYDELKPYYKTFNIKGVNVKIYAGIGKASPDDAGWYIYCNDRLVLEKDKTNLTGWEGKRFGNSNIQKFHHIYAMFRGFVFFSSDDAKLLPMTTTKTGVDSNSVIFKAARNEMINAMSQVITFLKTFNSDEERNSVITSSEEVDIIELTTRTYDSKFIYPRIDQIGEVNESLTTISFKADKNYVQKSKDFFNVSANWQLGEKIFEYFIKSENENL</sequence>
<keyword evidence="1" id="KW-0067">ATP-binding</keyword>
<dbReference type="SUPFAM" id="SSF55874">
    <property type="entry name" value="ATPase domain of HSP90 chaperone/DNA topoisomerase II/histidine kinase"/>
    <property type="match status" value="1"/>
</dbReference>
<comment type="caution">
    <text evidence="1">The sequence shown here is derived from an EMBL/GenBank/DDBJ whole genome shotgun (WGS) entry which is preliminary data.</text>
</comment>
<gene>
    <name evidence="1" type="ORF">DMB68_14825</name>
</gene>
<dbReference type="AlphaFoldDB" id="A0A2V4C0Q1"/>
<dbReference type="Gene3D" id="3.30.565.10">
    <property type="entry name" value="Histidine kinase-like ATPase, C-terminal domain"/>
    <property type="match status" value="1"/>
</dbReference>